<keyword evidence="3" id="KW-1185">Reference proteome</keyword>
<dbReference type="AlphaFoldDB" id="A0AAV6HD00"/>
<accession>A0AAV6HD00</accession>
<dbReference type="PANTHER" id="PTHR39948">
    <property type="entry name" value="GEO11419P1"/>
    <property type="match status" value="1"/>
</dbReference>
<keyword evidence="1" id="KW-0812">Transmembrane</keyword>
<evidence type="ECO:0000313" key="3">
    <source>
        <dbReference type="Proteomes" id="UP000823561"/>
    </source>
</evidence>
<keyword evidence="1" id="KW-1133">Transmembrane helix</keyword>
<dbReference type="Proteomes" id="UP000823561">
    <property type="component" value="Chromosome 1"/>
</dbReference>
<dbReference type="PANTHER" id="PTHR39948:SF1">
    <property type="entry name" value="GEO11419P1"/>
    <property type="match status" value="1"/>
</dbReference>
<keyword evidence="1" id="KW-0472">Membrane</keyword>
<protein>
    <submittedName>
        <fullName evidence="2">Uncharacterized protein</fullName>
    </submittedName>
</protein>
<comment type="caution">
    <text evidence="2">The sequence shown here is derived from an EMBL/GenBank/DDBJ whole genome shotgun (WGS) entry which is preliminary data.</text>
</comment>
<dbReference type="EMBL" id="JADWDJ010000001">
    <property type="protein sequence ID" value="KAG5285248.1"/>
    <property type="molecule type" value="Genomic_DNA"/>
</dbReference>
<evidence type="ECO:0000256" key="1">
    <source>
        <dbReference type="SAM" id="Phobius"/>
    </source>
</evidence>
<feature type="transmembrane region" description="Helical" evidence="1">
    <location>
        <begin position="12"/>
        <end position="38"/>
    </location>
</feature>
<sequence length="75" mass="8073">MVSMASCGCCFWGIVWLIVLLVIGWPLSIFLGGLYGFIAPLTACVGLDRLAELLMEGANLGRTCAQNMRHGKPLC</sequence>
<reference evidence="2 3" key="1">
    <citation type="submission" date="2020-10" db="EMBL/GenBank/DDBJ databases">
        <title>Chromosome-scale genome assembly of the Allis shad, Alosa alosa.</title>
        <authorList>
            <person name="Margot Z."/>
            <person name="Christophe K."/>
            <person name="Cabau C."/>
            <person name="Louis A."/>
            <person name="Berthelot C."/>
            <person name="Parey E."/>
            <person name="Roest Crollius H."/>
            <person name="Montfort J."/>
            <person name="Robinson-Rechavi M."/>
            <person name="Bucao C."/>
            <person name="Bouchez O."/>
            <person name="Gislard M."/>
            <person name="Lluch J."/>
            <person name="Milhes M."/>
            <person name="Lampietro C."/>
            <person name="Lopez Roques C."/>
            <person name="Donnadieu C."/>
            <person name="Braasch I."/>
            <person name="Desvignes T."/>
            <person name="Postlethwait J."/>
            <person name="Bobe J."/>
            <person name="Guiguen Y."/>
        </authorList>
    </citation>
    <scope>NUCLEOTIDE SEQUENCE [LARGE SCALE GENOMIC DNA]</scope>
    <source>
        <strain evidence="2">M-15738</strain>
        <tissue evidence="2">Blood</tissue>
    </source>
</reference>
<evidence type="ECO:0000313" key="2">
    <source>
        <dbReference type="EMBL" id="KAG5285248.1"/>
    </source>
</evidence>
<organism evidence="2 3">
    <name type="scientific">Alosa alosa</name>
    <name type="common">allis shad</name>
    <dbReference type="NCBI Taxonomy" id="278164"/>
    <lineage>
        <taxon>Eukaryota</taxon>
        <taxon>Metazoa</taxon>
        <taxon>Chordata</taxon>
        <taxon>Craniata</taxon>
        <taxon>Vertebrata</taxon>
        <taxon>Euteleostomi</taxon>
        <taxon>Actinopterygii</taxon>
        <taxon>Neopterygii</taxon>
        <taxon>Teleostei</taxon>
        <taxon>Clupei</taxon>
        <taxon>Clupeiformes</taxon>
        <taxon>Clupeoidei</taxon>
        <taxon>Clupeidae</taxon>
        <taxon>Alosa</taxon>
    </lineage>
</organism>
<proteinExistence type="predicted"/>
<gene>
    <name evidence="2" type="ORF">AALO_G00001200</name>
</gene>
<name>A0AAV6HD00_9TELE</name>